<protein>
    <submittedName>
        <fullName evidence="1">Serine/threonine protein kinase</fullName>
    </submittedName>
</protein>
<gene>
    <name evidence="1" type="ORF">E4663_12945</name>
</gene>
<dbReference type="PANTHER" id="PTHR37171:SF1">
    <property type="entry name" value="SERINE_THREONINE-PROTEIN KINASE YRZF-RELATED"/>
    <property type="match status" value="1"/>
</dbReference>
<evidence type="ECO:0000313" key="1">
    <source>
        <dbReference type="EMBL" id="TGB02508.1"/>
    </source>
</evidence>
<accession>A0A4Z0H0L5</accession>
<organism evidence="1 2">
    <name type="scientific">Halobacillus salinus</name>
    <dbReference type="NCBI Taxonomy" id="192814"/>
    <lineage>
        <taxon>Bacteria</taxon>
        <taxon>Bacillati</taxon>
        <taxon>Bacillota</taxon>
        <taxon>Bacilli</taxon>
        <taxon>Bacillales</taxon>
        <taxon>Bacillaceae</taxon>
        <taxon>Halobacillus</taxon>
    </lineage>
</organism>
<dbReference type="EMBL" id="SRJC01000003">
    <property type="protein sequence ID" value="TGB02508.1"/>
    <property type="molecule type" value="Genomic_DNA"/>
</dbReference>
<keyword evidence="1" id="KW-0723">Serine/threonine-protein kinase</keyword>
<dbReference type="Gene3D" id="1.10.510.10">
    <property type="entry name" value="Transferase(Phosphotransferase) domain 1"/>
    <property type="match status" value="1"/>
</dbReference>
<dbReference type="InterPro" id="IPR011009">
    <property type="entry name" value="Kinase-like_dom_sf"/>
</dbReference>
<dbReference type="SUPFAM" id="SSF56112">
    <property type="entry name" value="Protein kinase-like (PK-like)"/>
    <property type="match status" value="1"/>
</dbReference>
<dbReference type="PANTHER" id="PTHR37171">
    <property type="entry name" value="SERINE/THREONINE-PROTEIN KINASE YRZF-RELATED"/>
    <property type="match status" value="1"/>
</dbReference>
<keyword evidence="2" id="KW-1185">Reference proteome</keyword>
<dbReference type="Proteomes" id="UP000297982">
    <property type="component" value="Unassembled WGS sequence"/>
</dbReference>
<proteinExistence type="predicted"/>
<dbReference type="GO" id="GO:0004674">
    <property type="term" value="F:protein serine/threonine kinase activity"/>
    <property type="evidence" value="ECO:0007669"/>
    <property type="project" value="UniProtKB-KW"/>
</dbReference>
<name>A0A4Z0H0L5_9BACI</name>
<dbReference type="AlphaFoldDB" id="A0A4Z0H0L5"/>
<keyword evidence="1" id="KW-0418">Kinase</keyword>
<dbReference type="InterPro" id="IPR052396">
    <property type="entry name" value="Meiotic_Drive_Suppr_Kinase"/>
</dbReference>
<evidence type="ECO:0000313" key="2">
    <source>
        <dbReference type="Proteomes" id="UP000297982"/>
    </source>
</evidence>
<dbReference type="STRING" id="192814.GCA_900166575_03478"/>
<sequence>MREIKMKALVEQVHFHNEKVIHYPDSLEWIGQGRSAVAFRHYETGRVVKVFYPSYRTVATVEADVYTRLSTHELFPEVYEAGDGYIVLEYVTGRTLYDCLVEGVPITEEMIHEVDRALGFARSQGLNPSDTHLKNIMLTEDGRIKVIDVARFFQEEECPHWDDLKKAYYTYYQRPYFPKKYPRLFIECVIQLYRRRLLPI</sequence>
<reference evidence="1 2" key="1">
    <citation type="journal article" date="2003" name="Int. J. Syst. Evol. Microbiol.">
        <title>Halobacillus salinus sp. nov., isolated from a salt lake on the coast of the East Sea in Korea.</title>
        <authorList>
            <person name="Yoon J.H."/>
            <person name="Kang K.H."/>
            <person name="Park Y.H."/>
        </authorList>
    </citation>
    <scope>NUCLEOTIDE SEQUENCE [LARGE SCALE GENOMIC DNA]</scope>
    <source>
        <strain evidence="1 2">HSL-3</strain>
    </source>
</reference>
<comment type="caution">
    <text evidence="1">The sequence shown here is derived from an EMBL/GenBank/DDBJ whole genome shotgun (WGS) entry which is preliminary data.</text>
</comment>
<keyword evidence="1" id="KW-0808">Transferase</keyword>